<evidence type="ECO:0000256" key="6">
    <source>
        <dbReference type="ARBA" id="ARBA00023002"/>
    </source>
</evidence>
<dbReference type="InterPro" id="IPR006076">
    <property type="entry name" value="FAD-dep_OxRdtase"/>
</dbReference>
<evidence type="ECO:0000256" key="1">
    <source>
        <dbReference type="ARBA" id="ARBA00001974"/>
    </source>
</evidence>
<dbReference type="InterPro" id="IPR031656">
    <property type="entry name" value="DAO_C"/>
</dbReference>
<dbReference type="InterPro" id="IPR000447">
    <property type="entry name" value="G3P_DH_FAD-dep"/>
</dbReference>
<dbReference type="GO" id="GO:0046168">
    <property type="term" value="P:glycerol-3-phosphate catabolic process"/>
    <property type="evidence" value="ECO:0007669"/>
    <property type="project" value="TreeGrafter"/>
</dbReference>
<keyword evidence="10" id="KW-1185">Reference proteome</keyword>
<gene>
    <name evidence="9" type="ORF">AKJ09_11296</name>
</gene>
<dbReference type="Gene3D" id="1.10.8.870">
    <property type="entry name" value="Alpha-glycerophosphate oxidase, cap domain"/>
    <property type="match status" value="1"/>
</dbReference>
<keyword evidence="5" id="KW-0274">FAD</keyword>
<dbReference type="GO" id="GO:0006071">
    <property type="term" value="P:glycerol metabolic process"/>
    <property type="evidence" value="ECO:0007669"/>
    <property type="project" value="UniProtKB-KW"/>
</dbReference>
<comment type="similarity">
    <text evidence="2">Belongs to the FAD-dependent glycerol-3-phosphate dehydrogenase family.</text>
</comment>
<dbReference type="Pfam" id="PF01266">
    <property type="entry name" value="DAO"/>
    <property type="match status" value="1"/>
</dbReference>
<name>A0A0K1QFY2_9BACT</name>
<proteinExistence type="inferred from homology"/>
<dbReference type="RefSeq" id="WP_146655223.1">
    <property type="nucleotide sequence ID" value="NZ_CP012333.1"/>
</dbReference>
<dbReference type="AlphaFoldDB" id="A0A0K1QFY2"/>
<keyword evidence="4" id="KW-0319">Glycerol metabolism</keyword>
<dbReference type="KEGG" id="llu:AKJ09_11296"/>
<keyword evidence="6" id="KW-0560">Oxidoreductase</keyword>
<dbReference type="EMBL" id="CP012333">
    <property type="protein sequence ID" value="AKV04633.1"/>
    <property type="molecule type" value="Genomic_DNA"/>
</dbReference>
<evidence type="ECO:0000259" key="8">
    <source>
        <dbReference type="Pfam" id="PF16901"/>
    </source>
</evidence>
<protein>
    <submittedName>
        <fullName evidence="9">Aerobic glycerol-3-phosphate dehydrogenase</fullName>
    </submittedName>
</protein>
<dbReference type="PANTHER" id="PTHR11985:SF35">
    <property type="entry name" value="ANAEROBIC GLYCEROL-3-PHOSPHATE DEHYDROGENASE SUBUNIT A"/>
    <property type="match status" value="1"/>
</dbReference>
<comment type="cofactor">
    <cofactor evidence="1">
        <name>FAD</name>
        <dbReference type="ChEBI" id="CHEBI:57692"/>
    </cofactor>
</comment>
<dbReference type="SUPFAM" id="SSF51905">
    <property type="entry name" value="FAD/NAD(P)-binding domain"/>
    <property type="match status" value="1"/>
</dbReference>
<evidence type="ECO:0000313" key="10">
    <source>
        <dbReference type="Proteomes" id="UP000064967"/>
    </source>
</evidence>
<reference evidence="9 10" key="1">
    <citation type="submission" date="2015-08" db="EMBL/GenBank/DDBJ databases">
        <authorList>
            <person name="Babu N.S."/>
            <person name="Beckwith C.J."/>
            <person name="Beseler K.G."/>
            <person name="Brison A."/>
            <person name="Carone J.V."/>
            <person name="Caskin T.P."/>
            <person name="Diamond M."/>
            <person name="Durham M.E."/>
            <person name="Foxe J.M."/>
            <person name="Go M."/>
            <person name="Henderson B.A."/>
            <person name="Jones I.B."/>
            <person name="McGettigan J.A."/>
            <person name="Micheletti S.J."/>
            <person name="Nasrallah M.E."/>
            <person name="Ortiz D."/>
            <person name="Piller C.R."/>
            <person name="Privatt S.R."/>
            <person name="Schneider S.L."/>
            <person name="Sharp S."/>
            <person name="Smith T.C."/>
            <person name="Stanton J.D."/>
            <person name="Ullery H.E."/>
            <person name="Wilson R.J."/>
            <person name="Serrano M.G."/>
            <person name="Buck G."/>
            <person name="Lee V."/>
            <person name="Wang Y."/>
            <person name="Carvalho R."/>
            <person name="Voegtly L."/>
            <person name="Shi R."/>
            <person name="Duckworth R."/>
            <person name="Johnson A."/>
            <person name="Loviza R."/>
            <person name="Walstead R."/>
            <person name="Shah Z."/>
            <person name="Kiflezghi M."/>
            <person name="Wade K."/>
            <person name="Ball S.L."/>
            <person name="Bradley K.W."/>
            <person name="Asai D.J."/>
            <person name="Bowman C.A."/>
            <person name="Russell D.A."/>
            <person name="Pope W.H."/>
            <person name="Jacobs-Sera D."/>
            <person name="Hendrix R.W."/>
            <person name="Hatfull G.F."/>
        </authorList>
    </citation>
    <scope>NUCLEOTIDE SEQUENCE [LARGE SCALE GENOMIC DNA]</scope>
    <source>
        <strain evidence="9 10">DSM 27648</strain>
    </source>
</reference>
<keyword evidence="3" id="KW-0285">Flavoprotein</keyword>
<evidence type="ECO:0000256" key="5">
    <source>
        <dbReference type="ARBA" id="ARBA00022827"/>
    </source>
</evidence>
<dbReference type="PANTHER" id="PTHR11985">
    <property type="entry name" value="GLYCEROL-3-PHOSPHATE DEHYDROGENASE"/>
    <property type="match status" value="1"/>
</dbReference>
<dbReference type="PATRIC" id="fig|1391654.3.peg.11469"/>
<accession>A0A0K1QFY2</accession>
<dbReference type="Gene3D" id="3.30.9.10">
    <property type="entry name" value="D-Amino Acid Oxidase, subunit A, domain 2"/>
    <property type="match status" value="1"/>
</dbReference>
<dbReference type="InterPro" id="IPR038299">
    <property type="entry name" value="DAO_C_sf"/>
</dbReference>
<organism evidence="9 10">
    <name type="scientific">Labilithrix luteola</name>
    <dbReference type="NCBI Taxonomy" id="1391654"/>
    <lineage>
        <taxon>Bacteria</taxon>
        <taxon>Pseudomonadati</taxon>
        <taxon>Myxococcota</taxon>
        <taxon>Polyangia</taxon>
        <taxon>Polyangiales</taxon>
        <taxon>Labilitrichaceae</taxon>
        <taxon>Labilithrix</taxon>
    </lineage>
</organism>
<dbReference type="OrthoDB" id="9766796at2"/>
<dbReference type="InterPro" id="IPR036188">
    <property type="entry name" value="FAD/NAD-bd_sf"/>
</dbReference>
<evidence type="ECO:0000256" key="3">
    <source>
        <dbReference type="ARBA" id="ARBA00022630"/>
    </source>
</evidence>
<sequence length="521" mass="57569">MWTRGYRDEVWSRLDQPWDLIIIGGGITGAGILSEAARHGKKALLVEAQDFASGTSSRSTKLVHGGLRYLRQGQFLVTRKSVRERERLMQEGRGLVDPLAFSLAAFPGDQMPKWMYGVGLAMYDALAWKWAHEAQSKDEIIARIPPLGSSNVQGGYRYFDAQTDDARLTLRVIQEGVRHGGTAINYARADQLLRTADGRVRGIVLRDMAPGATRTAEVQAKVVISATGAWADDLRTQLGHEKRLRKIRGSHITFAASRLPLKEAVSLLHPRDQRAIFAIPWEGVTIFGTTDVDHGDLNTEPAISQQETEYLLEALQKAFPSLELGARDIISTWAGVRPVINTGKSDPSKESREHAIWREDGLLTISGGKLTTFVVMARDALAAVQDDLGELGPRTQIFDTAPAEVNWPSSVDEGERIRLLGRFGTLIEAVAADKEGAERIGGSVALYSELRHAARSEAVVTMADLLLRRVRLGLLLPNGGFDQMARIRAVAQPELGWDDAHWEREEAAYRKLWKQAYSSPI</sequence>
<dbReference type="Pfam" id="PF16901">
    <property type="entry name" value="DAO_C"/>
    <property type="match status" value="1"/>
</dbReference>
<evidence type="ECO:0000313" key="9">
    <source>
        <dbReference type="EMBL" id="AKV04633.1"/>
    </source>
</evidence>
<evidence type="ECO:0000259" key="7">
    <source>
        <dbReference type="Pfam" id="PF01266"/>
    </source>
</evidence>
<dbReference type="GO" id="GO:0004368">
    <property type="term" value="F:glycerol-3-phosphate dehydrogenase (quinone) activity"/>
    <property type="evidence" value="ECO:0007669"/>
    <property type="project" value="InterPro"/>
</dbReference>
<evidence type="ECO:0000256" key="2">
    <source>
        <dbReference type="ARBA" id="ARBA00007330"/>
    </source>
</evidence>
<dbReference type="STRING" id="1391654.AKJ09_11296"/>
<evidence type="ECO:0000256" key="4">
    <source>
        <dbReference type="ARBA" id="ARBA00022798"/>
    </source>
</evidence>
<dbReference type="PRINTS" id="PR01001">
    <property type="entry name" value="FADG3PDH"/>
</dbReference>
<feature type="domain" description="Alpha-glycerophosphate oxidase C-terminal" evidence="8">
    <location>
        <begin position="413"/>
        <end position="500"/>
    </location>
</feature>
<dbReference type="Gene3D" id="3.50.50.60">
    <property type="entry name" value="FAD/NAD(P)-binding domain"/>
    <property type="match status" value="1"/>
</dbReference>
<feature type="domain" description="FAD dependent oxidoreductase" evidence="7">
    <location>
        <begin position="19"/>
        <end position="343"/>
    </location>
</feature>
<dbReference type="Proteomes" id="UP000064967">
    <property type="component" value="Chromosome"/>
</dbReference>